<dbReference type="AlphaFoldDB" id="A0A6B1DRE2"/>
<feature type="transmembrane region" description="Helical" evidence="8">
    <location>
        <begin position="281"/>
        <end position="299"/>
    </location>
</feature>
<evidence type="ECO:0000256" key="2">
    <source>
        <dbReference type="ARBA" id="ARBA00022448"/>
    </source>
</evidence>
<dbReference type="PANTHER" id="PTHR23522:SF10">
    <property type="entry name" value="3-PHENYLPROPIONIC ACID TRANSPORTER-RELATED"/>
    <property type="match status" value="1"/>
</dbReference>
<dbReference type="Pfam" id="PF07690">
    <property type="entry name" value="MFS_1"/>
    <property type="match status" value="1"/>
</dbReference>
<dbReference type="PROSITE" id="PS50850">
    <property type="entry name" value="MFS"/>
    <property type="match status" value="1"/>
</dbReference>
<feature type="transmembrane region" description="Helical" evidence="8">
    <location>
        <begin position="255"/>
        <end position="274"/>
    </location>
</feature>
<keyword evidence="6 8" id="KW-1133">Transmembrane helix</keyword>
<dbReference type="CDD" id="cd17325">
    <property type="entry name" value="MFS_MdtG_SLC18_like"/>
    <property type="match status" value="1"/>
</dbReference>
<keyword evidence="5 8" id="KW-0812">Transmembrane</keyword>
<feature type="domain" description="Major facilitator superfamily (MFS) profile" evidence="9">
    <location>
        <begin position="15"/>
        <end position="394"/>
    </location>
</feature>
<accession>A0A6B1DRE2</accession>
<evidence type="ECO:0000313" key="10">
    <source>
        <dbReference type="EMBL" id="MYD90240.1"/>
    </source>
</evidence>
<evidence type="ECO:0000256" key="8">
    <source>
        <dbReference type="SAM" id="Phobius"/>
    </source>
</evidence>
<feature type="transmembrane region" description="Helical" evidence="8">
    <location>
        <begin position="372"/>
        <end position="392"/>
    </location>
</feature>
<feature type="transmembrane region" description="Helical" evidence="8">
    <location>
        <begin position="170"/>
        <end position="190"/>
    </location>
</feature>
<dbReference type="InterPro" id="IPR020846">
    <property type="entry name" value="MFS_dom"/>
</dbReference>
<name>A0A6B1DRE2_9CHLR</name>
<feature type="transmembrane region" description="Helical" evidence="8">
    <location>
        <begin position="217"/>
        <end position="235"/>
    </location>
</feature>
<keyword evidence="4" id="KW-0997">Cell inner membrane</keyword>
<evidence type="ECO:0000256" key="3">
    <source>
        <dbReference type="ARBA" id="ARBA00022475"/>
    </source>
</evidence>
<evidence type="ECO:0000256" key="1">
    <source>
        <dbReference type="ARBA" id="ARBA00004429"/>
    </source>
</evidence>
<evidence type="ECO:0000256" key="4">
    <source>
        <dbReference type="ARBA" id="ARBA00022519"/>
    </source>
</evidence>
<evidence type="ECO:0000256" key="5">
    <source>
        <dbReference type="ARBA" id="ARBA00022692"/>
    </source>
</evidence>
<feature type="transmembrane region" description="Helical" evidence="8">
    <location>
        <begin position="305"/>
        <end position="324"/>
    </location>
</feature>
<protein>
    <submittedName>
        <fullName evidence="10">MFS transporter</fullName>
    </submittedName>
</protein>
<dbReference type="EMBL" id="VXPY01000053">
    <property type="protein sequence ID" value="MYD90240.1"/>
    <property type="molecule type" value="Genomic_DNA"/>
</dbReference>
<gene>
    <name evidence="10" type="ORF">F4Y08_07860</name>
</gene>
<reference evidence="10" key="1">
    <citation type="submission" date="2019-09" db="EMBL/GenBank/DDBJ databases">
        <title>Characterisation of the sponge microbiome using genome-centric metagenomics.</title>
        <authorList>
            <person name="Engelberts J.P."/>
            <person name="Robbins S.J."/>
            <person name="De Goeij J.M."/>
            <person name="Aranda M."/>
            <person name="Bell S.C."/>
            <person name="Webster N.S."/>
        </authorList>
    </citation>
    <scope>NUCLEOTIDE SEQUENCE</scope>
    <source>
        <strain evidence="10">SB0662_bin_9</strain>
    </source>
</reference>
<proteinExistence type="predicted"/>
<comment type="subcellular location">
    <subcellularLocation>
        <location evidence="1">Cell inner membrane</location>
        <topology evidence="1">Multi-pass membrane protein</topology>
    </subcellularLocation>
</comment>
<feature type="transmembrane region" description="Helical" evidence="8">
    <location>
        <begin position="345"/>
        <end position="366"/>
    </location>
</feature>
<sequence>MLKRWRGSLSARLDNVSLLTAIQFLMFMGMGTTGPSLSIYLRELGASFSRISAVLTTSSLVSLGANYAFGRWSDYLGRRKPIVLGALAVLTVGLALLSRARSVEQIWAIMVMDHIAIAAYMTVGLTLIGDWVAQSDNQGRRIGTYRGFGSIAFAAGALASGIVINRLGLQQAYLFASGGYLLATLIGLLVQDLPPQTASETAAKEATASRFSLRDPMALLFLTGVVLWNVAHSAQTSMFPNFLRSLGMPSEAANWLWGLAALVEGVLMPFIGMLADSYGSLLILASSGLSLALTMAGYVSLRSAAVGPVLISAQISRGWGFASYTITSMLHATQLGNRKSRGSNVGIYGTAMGAGNIIGLAVGGTLVDWRGFTFLFAVCAVSYFTSSVLFALMRRGAVLTPQVAGQST</sequence>
<keyword evidence="2" id="KW-0813">Transport</keyword>
<dbReference type="GO" id="GO:0030395">
    <property type="term" value="F:lactose binding"/>
    <property type="evidence" value="ECO:0007669"/>
    <property type="project" value="TreeGrafter"/>
</dbReference>
<keyword evidence="3" id="KW-1003">Cell membrane</keyword>
<evidence type="ECO:0000259" key="9">
    <source>
        <dbReference type="PROSITE" id="PS50850"/>
    </source>
</evidence>
<dbReference type="Gene3D" id="1.20.1250.20">
    <property type="entry name" value="MFS general substrate transporter like domains"/>
    <property type="match status" value="2"/>
</dbReference>
<feature type="transmembrane region" description="Helical" evidence="8">
    <location>
        <begin position="81"/>
        <end position="100"/>
    </location>
</feature>
<evidence type="ECO:0000256" key="6">
    <source>
        <dbReference type="ARBA" id="ARBA00022989"/>
    </source>
</evidence>
<dbReference type="GO" id="GO:0015528">
    <property type="term" value="F:lactose:proton symporter activity"/>
    <property type="evidence" value="ECO:0007669"/>
    <property type="project" value="TreeGrafter"/>
</dbReference>
<organism evidence="10">
    <name type="scientific">Caldilineaceae bacterium SB0662_bin_9</name>
    <dbReference type="NCBI Taxonomy" id="2605258"/>
    <lineage>
        <taxon>Bacteria</taxon>
        <taxon>Bacillati</taxon>
        <taxon>Chloroflexota</taxon>
        <taxon>Caldilineae</taxon>
        <taxon>Caldilineales</taxon>
        <taxon>Caldilineaceae</taxon>
    </lineage>
</organism>
<feature type="transmembrane region" description="Helical" evidence="8">
    <location>
        <begin position="12"/>
        <end position="31"/>
    </location>
</feature>
<dbReference type="SUPFAM" id="SSF103473">
    <property type="entry name" value="MFS general substrate transporter"/>
    <property type="match status" value="1"/>
</dbReference>
<feature type="transmembrane region" description="Helical" evidence="8">
    <location>
        <begin position="106"/>
        <end position="133"/>
    </location>
</feature>
<evidence type="ECO:0000256" key="7">
    <source>
        <dbReference type="ARBA" id="ARBA00023136"/>
    </source>
</evidence>
<dbReference type="PANTHER" id="PTHR23522">
    <property type="entry name" value="BLL5896 PROTEIN"/>
    <property type="match status" value="1"/>
</dbReference>
<dbReference type="InterPro" id="IPR036259">
    <property type="entry name" value="MFS_trans_sf"/>
</dbReference>
<comment type="caution">
    <text evidence="10">The sequence shown here is derived from an EMBL/GenBank/DDBJ whole genome shotgun (WGS) entry which is preliminary data.</text>
</comment>
<dbReference type="InterPro" id="IPR011701">
    <property type="entry name" value="MFS"/>
</dbReference>
<dbReference type="GO" id="GO:0005886">
    <property type="term" value="C:plasma membrane"/>
    <property type="evidence" value="ECO:0007669"/>
    <property type="project" value="UniProtKB-SubCell"/>
</dbReference>
<feature type="transmembrane region" description="Helical" evidence="8">
    <location>
        <begin position="51"/>
        <end position="69"/>
    </location>
</feature>
<keyword evidence="7 8" id="KW-0472">Membrane</keyword>
<feature type="transmembrane region" description="Helical" evidence="8">
    <location>
        <begin position="145"/>
        <end position="164"/>
    </location>
</feature>